<dbReference type="InterPro" id="IPR003607">
    <property type="entry name" value="HD/PDEase_dom"/>
</dbReference>
<dbReference type="SMART" id="SM00471">
    <property type="entry name" value="HDc"/>
    <property type="match status" value="1"/>
</dbReference>
<evidence type="ECO:0000313" key="5">
    <source>
        <dbReference type="Proteomes" id="UP000253570"/>
    </source>
</evidence>
<dbReference type="InterPro" id="IPR026875">
    <property type="entry name" value="PHydrolase_assoc_dom"/>
</dbReference>
<dbReference type="Proteomes" id="UP000253570">
    <property type="component" value="Unassembled WGS sequence"/>
</dbReference>
<comment type="caution">
    <text evidence="4">The sequence shown here is derived from an EMBL/GenBank/DDBJ whole genome shotgun (WGS) entry which is preliminary data.</text>
</comment>
<dbReference type="EMBL" id="QOQD01000017">
    <property type="protein sequence ID" value="RCL72062.1"/>
    <property type="molecule type" value="Genomic_DNA"/>
</dbReference>
<evidence type="ECO:0000256" key="2">
    <source>
        <dbReference type="HAMAP-Rule" id="MF_01212"/>
    </source>
</evidence>
<dbReference type="InterPro" id="IPR006674">
    <property type="entry name" value="HD_domain"/>
</dbReference>
<comment type="similarity">
    <text evidence="2">Belongs to the dGTPase family. Type 2 subfamily.</text>
</comment>
<dbReference type="GO" id="GO:0008832">
    <property type="term" value="F:dGTPase activity"/>
    <property type="evidence" value="ECO:0007669"/>
    <property type="project" value="TreeGrafter"/>
</dbReference>
<evidence type="ECO:0000259" key="3">
    <source>
        <dbReference type="PROSITE" id="PS51831"/>
    </source>
</evidence>
<dbReference type="PANTHER" id="PTHR11373:SF43">
    <property type="entry name" value="DEOXYGUANOSINETRIPHOSPHATE TRIPHOSPHOHYDROLASE-LIKE PROTEIN"/>
    <property type="match status" value="1"/>
</dbReference>
<dbReference type="PANTHER" id="PTHR11373">
    <property type="entry name" value="DEOXYNUCLEOSIDE TRIPHOSPHATE TRIPHOSPHOHYDROLASE"/>
    <property type="match status" value="1"/>
</dbReference>
<dbReference type="PROSITE" id="PS51831">
    <property type="entry name" value="HD"/>
    <property type="match status" value="1"/>
</dbReference>
<gene>
    <name evidence="4" type="primary">dgt</name>
    <name evidence="4" type="ORF">DBW71_05900</name>
</gene>
<accession>A0A368DJN8</accession>
<protein>
    <recommendedName>
        <fullName evidence="2">Deoxyguanosinetriphosphate triphosphohydrolase-like protein</fullName>
    </recommendedName>
</protein>
<dbReference type="Gene3D" id="1.10.3210.10">
    <property type="entry name" value="Hypothetical protein af1432"/>
    <property type="match status" value="1"/>
</dbReference>
<organism evidence="4 5">
    <name type="scientific">PS1 clade bacterium</name>
    <dbReference type="NCBI Taxonomy" id="2175152"/>
    <lineage>
        <taxon>Bacteria</taxon>
        <taxon>Pseudomonadati</taxon>
        <taxon>Pseudomonadota</taxon>
        <taxon>Alphaproteobacteria</taxon>
        <taxon>PS1 clade</taxon>
    </lineage>
</organism>
<keyword evidence="1 2" id="KW-0378">Hydrolase</keyword>
<evidence type="ECO:0000313" key="4">
    <source>
        <dbReference type="EMBL" id="RCL72062.1"/>
    </source>
</evidence>
<dbReference type="InterPro" id="IPR050135">
    <property type="entry name" value="dGTPase-like"/>
</dbReference>
<dbReference type="Pfam" id="PF13286">
    <property type="entry name" value="HD_assoc"/>
    <property type="match status" value="1"/>
</dbReference>
<dbReference type="CDD" id="cd00077">
    <property type="entry name" value="HDc"/>
    <property type="match status" value="1"/>
</dbReference>
<dbReference type="InterPro" id="IPR006261">
    <property type="entry name" value="dGTPase"/>
</dbReference>
<sequence length="381" mass="44246">MSFNKITFKSNLNSRRLHKENDDARSPFQRDRDRIIHSNAFRRLAHKTQVFFTNNKHDHYRTRLTHSLEVSQISRSINSILGGDENLTESIALSHDLGHPPFGHVGENILNTIMHSLKNNGFNHNIQTLRIVTFLEQKYALFDGLNLTYGSLEGILKHSGPINKVDDLNSPYYINFSKNYNISLNSQSSLESQIAAISDDVAYNCHDIDDGFRAGLFDLDDLMQLELIREKLEDIYKINKQIETSRIIHELKRSLINALVMDIIKESQYRVKKYGIASYKDIVDNTDPIVVFSHKMELHLNEIRTFLGKNMYQNKKITEDIDYAQVVIEGLFYFYKENLNKLPLKSEIINYSELKVNRVICDFISGMTDNYAIEKYKELIL</sequence>
<proteinExistence type="inferred from homology"/>
<dbReference type="AlphaFoldDB" id="A0A368DJN8"/>
<reference evidence="4 5" key="1">
    <citation type="journal article" date="2018" name="Microbiome">
        <title>Fine metagenomic profile of the Mediterranean stratified and mixed water columns revealed by assembly and recruitment.</title>
        <authorList>
            <person name="Haro-Moreno J.M."/>
            <person name="Lopez-Perez M."/>
            <person name="De La Torre J.R."/>
            <person name="Picazo A."/>
            <person name="Camacho A."/>
            <person name="Rodriguez-Valera F."/>
        </authorList>
    </citation>
    <scope>NUCLEOTIDE SEQUENCE [LARGE SCALE GENOMIC DNA]</scope>
    <source>
        <strain evidence="4">MED-G57</strain>
    </source>
</reference>
<dbReference type="NCBIfam" id="TIGR01353">
    <property type="entry name" value="dGTP_triPase"/>
    <property type="match status" value="1"/>
</dbReference>
<evidence type="ECO:0000256" key="1">
    <source>
        <dbReference type="ARBA" id="ARBA00022801"/>
    </source>
</evidence>
<dbReference type="HAMAP" id="MF_01212">
    <property type="entry name" value="dGTPase_type2"/>
    <property type="match status" value="1"/>
</dbReference>
<dbReference type="InterPro" id="IPR023023">
    <property type="entry name" value="dNTPase_2"/>
</dbReference>
<dbReference type="GO" id="GO:0006203">
    <property type="term" value="P:dGTP catabolic process"/>
    <property type="evidence" value="ECO:0007669"/>
    <property type="project" value="TreeGrafter"/>
</dbReference>
<dbReference type="Pfam" id="PF01966">
    <property type="entry name" value="HD"/>
    <property type="match status" value="1"/>
</dbReference>
<feature type="domain" description="HD" evidence="3">
    <location>
        <begin position="63"/>
        <end position="204"/>
    </location>
</feature>
<dbReference type="SUPFAM" id="SSF109604">
    <property type="entry name" value="HD-domain/PDEase-like"/>
    <property type="match status" value="1"/>
</dbReference>
<name>A0A368DJN8_9PROT</name>